<keyword evidence="2" id="KW-0813">Transport</keyword>
<evidence type="ECO:0008006" key="12">
    <source>
        <dbReference type="Google" id="ProtNLM"/>
    </source>
</evidence>
<dbReference type="InterPro" id="IPR058648">
    <property type="entry name" value="HH_CzcB-like"/>
</dbReference>
<evidence type="ECO:0000313" key="11">
    <source>
        <dbReference type="Proteomes" id="UP000627205"/>
    </source>
</evidence>
<feature type="domain" description="CzcB-like barrel-sandwich hybrid" evidence="8">
    <location>
        <begin position="109"/>
        <end position="252"/>
    </location>
</feature>
<evidence type="ECO:0000259" key="6">
    <source>
        <dbReference type="Pfam" id="PF25893"/>
    </source>
</evidence>
<keyword evidence="5" id="KW-1133">Transmembrane helix</keyword>
<dbReference type="Pfam" id="PF25973">
    <property type="entry name" value="BSH_CzcB"/>
    <property type="match status" value="1"/>
</dbReference>
<evidence type="ECO:0000256" key="3">
    <source>
        <dbReference type="SAM" id="Coils"/>
    </source>
</evidence>
<keyword evidence="5" id="KW-0812">Transmembrane</keyword>
<evidence type="ECO:0000256" key="2">
    <source>
        <dbReference type="ARBA" id="ARBA00022448"/>
    </source>
</evidence>
<dbReference type="InterPro" id="IPR051909">
    <property type="entry name" value="MFP_Cation_Efflux"/>
</dbReference>
<dbReference type="InterPro" id="IPR058647">
    <property type="entry name" value="BSH_CzcB-like"/>
</dbReference>
<dbReference type="PANTHER" id="PTHR30097">
    <property type="entry name" value="CATION EFFLUX SYSTEM PROTEIN CUSB"/>
    <property type="match status" value="1"/>
</dbReference>
<feature type="domain" description="CzcB-like C-terminal circularly permuted SH3-like" evidence="9">
    <location>
        <begin position="337"/>
        <end position="397"/>
    </location>
</feature>
<comment type="similarity">
    <text evidence="1">Belongs to the membrane fusion protein (MFP) (TC 8.A.1) family.</text>
</comment>
<feature type="domain" description="CusB-like beta-barrel" evidence="7">
    <location>
        <begin position="255"/>
        <end position="330"/>
    </location>
</feature>
<name>A0A8J3B5T7_9BURK</name>
<feature type="transmembrane region" description="Helical" evidence="5">
    <location>
        <begin position="7"/>
        <end position="26"/>
    </location>
</feature>
<dbReference type="AlphaFoldDB" id="A0A8J3B5T7"/>
<protein>
    <recommendedName>
        <fullName evidence="12">Efflux RND transporter periplasmic adaptor subunit</fullName>
    </recommendedName>
</protein>
<evidence type="ECO:0000256" key="4">
    <source>
        <dbReference type="SAM" id="MobiDB-lite"/>
    </source>
</evidence>
<dbReference type="Pfam" id="PF25975">
    <property type="entry name" value="CzcB_C"/>
    <property type="match status" value="1"/>
</dbReference>
<dbReference type="GO" id="GO:0015679">
    <property type="term" value="P:plasma membrane copper ion transport"/>
    <property type="evidence" value="ECO:0007669"/>
    <property type="project" value="TreeGrafter"/>
</dbReference>
<keyword evidence="11" id="KW-1185">Reference proteome</keyword>
<evidence type="ECO:0000259" key="9">
    <source>
        <dbReference type="Pfam" id="PF25975"/>
    </source>
</evidence>
<proteinExistence type="inferred from homology"/>
<gene>
    <name evidence="10" type="ORF">GCM10011430_28320</name>
</gene>
<dbReference type="Pfam" id="PF25893">
    <property type="entry name" value="HH_CzcB"/>
    <property type="match status" value="1"/>
</dbReference>
<dbReference type="InterPro" id="IPR058649">
    <property type="entry name" value="CzcB_C"/>
</dbReference>
<feature type="compositionally biased region" description="Polar residues" evidence="4">
    <location>
        <begin position="41"/>
        <end position="54"/>
    </location>
</feature>
<dbReference type="Proteomes" id="UP000627205">
    <property type="component" value="Unassembled WGS sequence"/>
</dbReference>
<dbReference type="PANTHER" id="PTHR30097:SF4">
    <property type="entry name" value="SLR6042 PROTEIN"/>
    <property type="match status" value="1"/>
</dbReference>
<keyword evidence="5" id="KW-0472">Membrane</keyword>
<evidence type="ECO:0000313" key="10">
    <source>
        <dbReference type="EMBL" id="GGI55658.1"/>
    </source>
</evidence>
<feature type="compositionally biased region" description="Basic and acidic residues" evidence="4">
    <location>
        <begin position="55"/>
        <end position="65"/>
    </location>
</feature>
<dbReference type="GO" id="GO:0022857">
    <property type="term" value="F:transmembrane transporter activity"/>
    <property type="evidence" value="ECO:0007669"/>
    <property type="project" value="InterPro"/>
</dbReference>
<sequence>MNKKQKTAILAIVVVTALLGALILVLDRPQSSGNEAEPSETHATAETANRPQDSNAHEGEAGHRADEEKPIVLNEAQIAQAGIKLATSGPATIASTIQLPAEIKFNQDRTAHIVPRVTGIVESVSADLGQQVKKGQLLATISSTVVSDLRSDLLNAEERLALARATYKRERQLWEEKISAQQDYLQAQQALREAEIAARNARQKLTAIGASANTGALNRFELRAPFDGMVVEKHISQGESVREDLNVFTVSDLSTVWAEISVPAHQLDAVRVGESAVVRATSFDSEAKGRVSYVGALLGEQTRTATARIVLPNPKGAWRPGLFANVEIASGEFEVPLAVLSDAIQSVEEKPTVFVRVPQGFIPVHVETGRSDVHYVEIVEGLQQGVSYAATGSFVLKAEQGKNDVEHEH</sequence>
<feature type="domain" description="CzcB-like alpha-helical hairpin" evidence="6">
    <location>
        <begin position="148"/>
        <end position="207"/>
    </location>
</feature>
<comment type="caution">
    <text evidence="10">The sequence shown here is derived from an EMBL/GenBank/DDBJ whole genome shotgun (WGS) entry which is preliminary data.</text>
</comment>
<dbReference type="Gene3D" id="2.40.50.100">
    <property type="match status" value="1"/>
</dbReference>
<dbReference type="FunFam" id="2.40.30.170:FF:000010">
    <property type="entry name" value="Efflux RND transporter periplasmic adaptor subunit"/>
    <property type="match status" value="1"/>
</dbReference>
<dbReference type="GO" id="GO:0016020">
    <property type="term" value="C:membrane"/>
    <property type="evidence" value="ECO:0007669"/>
    <property type="project" value="InterPro"/>
</dbReference>
<dbReference type="Gene3D" id="1.10.287.470">
    <property type="entry name" value="Helix hairpin bin"/>
    <property type="match status" value="1"/>
</dbReference>
<dbReference type="InterPro" id="IPR058792">
    <property type="entry name" value="Beta-barrel_RND_2"/>
</dbReference>
<dbReference type="Pfam" id="PF25954">
    <property type="entry name" value="Beta-barrel_RND_2"/>
    <property type="match status" value="1"/>
</dbReference>
<dbReference type="Gene3D" id="2.40.30.170">
    <property type="match status" value="1"/>
</dbReference>
<evidence type="ECO:0000256" key="1">
    <source>
        <dbReference type="ARBA" id="ARBA00009477"/>
    </source>
</evidence>
<evidence type="ECO:0000259" key="7">
    <source>
        <dbReference type="Pfam" id="PF25954"/>
    </source>
</evidence>
<feature type="region of interest" description="Disordered" evidence="4">
    <location>
        <begin position="30"/>
        <end position="65"/>
    </location>
</feature>
<evidence type="ECO:0000256" key="5">
    <source>
        <dbReference type="SAM" id="Phobius"/>
    </source>
</evidence>
<accession>A0A8J3B5T7</accession>
<dbReference type="InterPro" id="IPR006143">
    <property type="entry name" value="RND_pump_MFP"/>
</dbReference>
<evidence type="ECO:0000259" key="8">
    <source>
        <dbReference type="Pfam" id="PF25973"/>
    </source>
</evidence>
<dbReference type="RefSeq" id="WP_188422780.1">
    <property type="nucleotide sequence ID" value="NZ_BMDP01000005.1"/>
</dbReference>
<organism evidence="10 11">
    <name type="scientific">Oxalicibacterium solurbis</name>
    <dbReference type="NCBI Taxonomy" id="69280"/>
    <lineage>
        <taxon>Bacteria</taxon>
        <taxon>Pseudomonadati</taxon>
        <taxon>Pseudomonadota</taxon>
        <taxon>Betaproteobacteria</taxon>
        <taxon>Burkholderiales</taxon>
        <taxon>Oxalobacteraceae</taxon>
        <taxon>Oxalicibacterium</taxon>
    </lineage>
</organism>
<reference evidence="10" key="1">
    <citation type="journal article" date="2014" name="Int. J. Syst. Evol. Microbiol.">
        <title>Complete genome sequence of Corynebacterium casei LMG S-19264T (=DSM 44701T), isolated from a smear-ripened cheese.</title>
        <authorList>
            <consortium name="US DOE Joint Genome Institute (JGI-PGF)"/>
            <person name="Walter F."/>
            <person name="Albersmeier A."/>
            <person name="Kalinowski J."/>
            <person name="Ruckert C."/>
        </authorList>
    </citation>
    <scope>NUCLEOTIDE SEQUENCE</scope>
    <source>
        <strain evidence="10">CCM 7664</strain>
    </source>
</reference>
<dbReference type="GO" id="GO:0030288">
    <property type="term" value="C:outer membrane-bounded periplasmic space"/>
    <property type="evidence" value="ECO:0007669"/>
    <property type="project" value="TreeGrafter"/>
</dbReference>
<dbReference type="GO" id="GO:0046914">
    <property type="term" value="F:transition metal ion binding"/>
    <property type="evidence" value="ECO:0007669"/>
    <property type="project" value="TreeGrafter"/>
</dbReference>
<keyword evidence="3" id="KW-0175">Coiled coil</keyword>
<dbReference type="EMBL" id="BMDP01000005">
    <property type="protein sequence ID" value="GGI55658.1"/>
    <property type="molecule type" value="Genomic_DNA"/>
</dbReference>
<reference evidence="10" key="2">
    <citation type="submission" date="2020-09" db="EMBL/GenBank/DDBJ databases">
        <authorList>
            <person name="Sun Q."/>
            <person name="Sedlacek I."/>
        </authorList>
    </citation>
    <scope>NUCLEOTIDE SEQUENCE</scope>
    <source>
        <strain evidence="10">CCM 7664</strain>
    </source>
</reference>
<dbReference type="GO" id="GO:0060003">
    <property type="term" value="P:copper ion export"/>
    <property type="evidence" value="ECO:0007669"/>
    <property type="project" value="TreeGrafter"/>
</dbReference>
<dbReference type="NCBIfam" id="TIGR01730">
    <property type="entry name" value="RND_mfp"/>
    <property type="match status" value="1"/>
</dbReference>
<feature type="coiled-coil region" evidence="3">
    <location>
        <begin position="146"/>
        <end position="204"/>
    </location>
</feature>
<dbReference type="Gene3D" id="2.40.420.20">
    <property type="match status" value="1"/>
</dbReference>
<dbReference type="SUPFAM" id="SSF111369">
    <property type="entry name" value="HlyD-like secretion proteins"/>
    <property type="match status" value="1"/>
</dbReference>